<dbReference type="AlphaFoldDB" id="A0A3B1AQ21"/>
<dbReference type="EMBL" id="UOFX01000034">
    <property type="protein sequence ID" value="VAX08076.1"/>
    <property type="molecule type" value="Genomic_DNA"/>
</dbReference>
<name>A0A3B1AQ21_9ZZZZ</name>
<reference evidence="1" key="1">
    <citation type="submission" date="2018-06" db="EMBL/GenBank/DDBJ databases">
        <authorList>
            <person name="Zhirakovskaya E."/>
        </authorList>
    </citation>
    <scope>NUCLEOTIDE SEQUENCE</scope>
</reference>
<accession>A0A3B1AQ21</accession>
<sequence>MVATPDPSVKMRTLKNNFHLAYRFILLVMLLVLAGCQTTNNATRTDNSGQSQPLMVGPSGYTLQEKNNLTYTYNSDIYLDVVIPIFDPGLPLDAHGEIDYERVEEENIWPQLRRAEAKRFAIQTKQALEKIRAFGSVSVVPTANTTGDLFLLGSVDYSDSEIVKITATVVDSTGKIWGKRQFEHRVSTGFFRDSLNDNKNPYGPVFRQMGDYVYTLLLQRSEARKKTIKDTAMLRYAQAYSPEVFNQYVGTTLVGGMFGLQERYEFTLLSLPSENDAMLNRIESLRHQEQMFIDRLQDQYTAFDMNTVEAYRAWQKETLPEAKAARKARSDKTTKQIIGGLLTAAAIIGATQADSSLQGVLVAGAAVGAVYSFKRASELDAELSVHKATLNEMGENLDIALGAQSLELDNKTIELTGTAGEQYEQWKAHLYKIYQLEKTPYKAL</sequence>
<organism evidence="1">
    <name type="scientific">hydrothermal vent metagenome</name>
    <dbReference type="NCBI Taxonomy" id="652676"/>
    <lineage>
        <taxon>unclassified sequences</taxon>
        <taxon>metagenomes</taxon>
        <taxon>ecological metagenomes</taxon>
    </lineage>
</organism>
<gene>
    <name evidence="1" type="ORF">MNBD_GAMMA26-1721</name>
</gene>
<evidence type="ECO:0000313" key="1">
    <source>
        <dbReference type="EMBL" id="VAX08076.1"/>
    </source>
</evidence>
<proteinExistence type="predicted"/>
<protein>
    <submittedName>
        <fullName evidence="1">Uncharacterized protein</fullName>
    </submittedName>
</protein>